<reference evidence="2 3" key="1">
    <citation type="submission" date="2021-03" db="EMBL/GenBank/DDBJ databases">
        <authorList>
            <person name="King G.J."/>
            <person name="Bancroft I."/>
            <person name="Baten A."/>
            <person name="Bloomfield J."/>
            <person name="Borpatragohain P."/>
            <person name="He Z."/>
            <person name="Irish N."/>
            <person name="Irwin J."/>
            <person name="Liu K."/>
            <person name="Mauleon R.P."/>
            <person name="Moore J."/>
            <person name="Morris R."/>
            <person name="Ostergaard L."/>
            <person name="Wang B."/>
            <person name="Wells R."/>
        </authorList>
    </citation>
    <scope>NUCLEOTIDE SEQUENCE [LARGE SCALE GENOMIC DNA]</scope>
    <source>
        <strain evidence="2">R-o-18</strain>
        <tissue evidence="2">Leaf</tissue>
    </source>
</reference>
<evidence type="ECO:0000313" key="2">
    <source>
        <dbReference type="EMBL" id="KAG5415092.1"/>
    </source>
</evidence>
<accession>A0ABQ7NW56</accession>
<dbReference type="Proteomes" id="UP000823674">
    <property type="component" value="Chromosome A01"/>
</dbReference>
<feature type="compositionally biased region" description="Low complexity" evidence="1">
    <location>
        <begin position="230"/>
        <end position="243"/>
    </location>
</feature>
<evidence type="ECO:0000256" key="1">
    <source>
        <dbReference type="SAM" id="MobiDB-lite"/>
    </source>
</evidence>
<dbReference type="PANTHER" id="PTHR46398">
    <property type="entry name" value="ALPHA/BETA-HYDROLASES SUPERFAMILY PROTEIN"/>
    <property type="match status" value="1"/>
</dbReference>
<keyword evidence="3" id="KW-1185">Reference proteome</keyword>
<evidence type="ECO:0000313" key="3">
    <source>
        <dbReference type="Proteomes" id="UP000823674"/>
    </source>
</evidence>
<organism evidence="2 3">
    <name type="scientific">Brassica rapa subsp. trilocularis</name>
    <dbReference type="NCBI Taxonomy" id="1813537"/>
    <lineage>
        <taxon>Eukaryota</taxon>
        <taxon>Viridiplantae</taxon>
        <taxon>Streptophyta</taxon>
        <taxon>Embryophyta</taxon>
        <taxon>Tracheophyta</taxon>
        <taxon>Spermatophyta</taxon>
        <taxon>Magnoliopsida</taxon>
        <taxon>eudicotyledons</taxon>
        <taxon>Gunneridae</taxon>
        <taxon>Pentapetalae</taxon>
        <taxon>rosids</taxon>
        <taxon>malvids</taxon>
        <taxon>Brassicales</taxon>
        <taxon>Brassicaceae</taxon>
        <taxon>Brassiceae</taxon>
        <taxon>Brassica</taxon>
    </lineage>
</organism>
<feature type="compositionally biased region" description="Acidic residues" evidence="1">
    <location>
        <begin position="211"/>
        <end position="229"/>
    </location>
</feature>
<name>A0ABQ7NW56_BRACM</name>
<dbReference type="PANTHER" id="PTHR46398:SF4">
    <property type="entry name" value="ALPHA_BETA-HYDROLASES SUPERFAMILY PROTEIN"/>
    <property type="match status" value="1"/>
</dbReference>
<proteinExistence type="predicted"/>
<feature type="compositionally biased region" description="Basic residues" evidence="1">
    <location>
        <begin position="247"/>
        <end position="265"/>
    </location>
</feature>
<gene>
    <name evidence="2" type="primary">A01p026090.1_BraROA</name>
    <name evidence="2" type="ORF">IGI04_002659</name>
</gene>
<dbReference type="EMBL" id="JADBGQ010000001">
    <property type="protein sequence ID" value="KAG5415092.1"/>
    <property type="molecule type" value="Genomic_DNA"/>
</dbReference>
<protein>
    <submittedName>
        <fullName evidence="2">Uncharacterized protein</fullName>
    </submittedName>
</protein>
<sequence>MNVSYETSVFHPLLFFASRRWQCFDSPLPLDFRLLFLLQEKGKQKGSTRNLEVSRNIYLLYSHGPNFHNASVRNRRCKRWLENGLTLDLFLVEALQNPPLSNDLERWIVRSIWLILIFATYRFEVMKILMNLIHVFHTIIWIERQAQRALNLMLEKEKRMEIPEKQRMEREESLAREHNLEYKATLRQAVTLDVPHADSISSEYGTFDKTQEDETEEEETEEEEKEETESIASMVEESSSSSSVRPSYKRRRKHGVKTIGSRRRC</sequence>
<feature type="region of interest" description="Disordered" evidence="1">
    <location>
        <begin position="200"/>
        <end position="265"/>
    </location>
</feature>
<comment type="caution">
    <text evidence="2">The sequence shown here is derived from an EMBL/GenBank/DDBJ whole genome shotgun (WGS) entry which is preliminary data.</text>
</comment>